<proteinExistence type="predicted"/>
<comment type="caution">
    <text evidence="1">The sequence shown here is derived from an EMBL/GenBank/DDBJ whole genome shotgun (WGS) entry which is preliminary data.</text>
</comment>
<accession>A0A1B9P006</accession>
<evidence type="ECO:0000313" key="2">
    <source>
        <dbReference type="Proteomes" id="UP000093523"/>
    </source>
</evidence>
<organism evidence="1 2">
    <name type="scientific">Aliivibrio logei</name>
    <name type="common">Vibrio logei</name>
    <dbReference type="NCBI Taxonomy" id="688"/>
    <lineage>
        <taxon>Bacteria</taxon>
        <taxon>Pseudomonadati</taxon>
        <taxon>Pseudomonadota</taxon>
        <taxon>Gammaproteobacteria</taxon>
        <taxon>Vibrionales</taxon>
        <taxon>Vibrionaceae</taxon>
        <taxon>Aliivibrio</taxon>
    </lineage>
</organism>
<protein>
    <submittedName>
        <fullName evidence="1">Uncharacterized protein</fullName>
    </submittedName>
</protein>
<dbReference type="AlphaFoldDB" id="A0A1B9P006"/>
<dbReference type="RefSeq" id="WP_065610301.1">
    <property type="nucleotide sequence ID" value="NZ_CAWMPN010000008.1"/>
</dbReference>
<name>A0A1B9P006_ALILO</name>
<gene>
    <name evidence="1" type="ORF">A6E04_07475</name>
</gene>
<dbReference type="Proteomes" id="UP000093523">
    <property type="component" value="Unassembled WGS sequence"/>
</dbReference>
<reference evidence="1 2" key="1">
    <citation type="submission" date="2016-06" db="EMBL/GenBank/DDBJ databases">
        <authorList>
            <person name="Kjaerup R.B."/>
            <person name="Dalgaard T.S."/>
            <person name="Juul-Madsen H.R."/>
        </authorList>
    </citation>
    <scope>NUCLEOTIDE SEQUENCE [LARGE SCALE GENOMIC DNA]</scope>
    <source>
        <strain evidence="1 2">1S159</strain>
    </source>
</reference>
<evidence type="ECO:0000313" key="1">
    <source>
        <dbReference type="EMBL" id="OCH21696.1"/>
    </source>
</evidence>
<dbReference type="EMBL" id="MAJU01000008">
    <property type="protein sequence ID" value="OCH21696.1"/>
    <property type="molecule type" value="Genomic_DNA"/>
</dbReference>
<sequence length="152" mass="17720">MPNKDAIFQQLFLRETQGVPIVDRESVSLNHTHEQDYEKWLAEKRDFTIEEIDESHWIKSCTAGYITEVIFKESGSLTEFTLFERLKTVGHWQLKEGLVYVSIFKGENQYDFVIVGNANVHIHSAIEYKNDEIHSYLKLAQTRVPYGLSQSH</sequence>
<dbReference type="STRING" id="688.A6E04_07475"/>
<dbReference type="OrthoDB" id="5892215at2"/>